<feature type="compositionally biased region" description="Low complexity" evidence="1">
    <location>
        <begin position="64"/>
        <end position="111"/>
    </location>
</feature>
<evidence type="ECO:0000259" key="4">
    <source>
        <dbReference type="Pfam" id="PF04478"/>
    </source>
</evidence>
<feature type="transmembrane region" description="Helical" evidence="2">
    <location>
        <begin position="180"/>
        <end position="202"/>
    </location>
</feature>
<feature type="signal peptide" evidence="3">
    <location>
        <begin position="1"/>
        <end position="21"/>
    </location>
</feature>
<dbReference type="Proteomes" id="UP000298138">
    <property type="component" value="Unassembled WGS sequence"/>
</dbReference>
<feature type="compositionally biased region" description="Polar residues" evidence="1">
    <location>
        <begin position="237"/>
        <end position="246"/>
    </location>
</feature>
<accession>A0A4S2MV37</accession>
<sequence>MARRSPVVLLTILLFALVAAANPVSDELERRGDALKIVLERRQDNNNGTNPQPPDTTTTPPPASTDDTTTNTPTTTPTTRTTTTPPPASSNDPTKDTSTTTPTETPATTSSVKSTLAPTTRSVVTIYTTKSGDTDVTMASTTLVTETPIIDVPAPTGKDGLSGDNDGGSSGGLDSKQKSIVIGVVVGVGGAILLGALAVVVFRVRKKRNNPLDADDYMNGRRDGSPLSSSRKEGSELGSSPFQATLDQYHRQPVNASSNF</sequence>
<keyword evidence="2" id="KW-1133">Transmembrane helix</keyword>
<dbReference type="InterPro" id="IPR007567">
    <property type="entry name" value="Mid2_dom"/>
</dbReference>
<feature type="region of interest" description="Disordered" evidence="1">
    <location>
        <begin position="150"/>
        <end position="175"/>
    </location>
</feature>
<name>A0A4S2MV37_9PEZI</name>
<reference evidence="5 6" key="1">
    <citation type="submission" date="2019-04" db="EMBL/GenBank/DDBJ databases">
        <title>Comparative genomics and transcriptomics to analyze fruiting body development in filamentous ascomycetes.</title>
        <authorList>
            <consortium name="DOE Joint Genome Institute"/>
            <person name="Lutkenhaus R."/>
            <person name="Traeger S."/>
            <person name="Breuer J."/>
            <person name="Kuo A."/>
            <person name="Lipzen A."/>
            <person name="Pangilinan J."/>
            <person name="Dilworth D."/>
            <person name="Sandor L."/>
            <person name="Poggeler S."/>
            <person name="Barry K."/>
            <person name="Grigoriev I.V."/>
            <person name="Nowrousian M."/>
        </authorList>
    </citation>
    <scope>NUCLEOTIDE SEQUENCE [LARGE SCALE GENOMIC DNA]</scope>
    <source>
        <strain evidence="5 6">CBS 389.68</strain>
    </source>
</reference>
<feature type="region of interest" description="Disordered" evidence="1">
    <location>
        <begin position="41"/>
        <end position="116"/>
    </location>
</feature>
<dbReference type="Pfam" id="PF04478">
    <property type="entry name" value="Mid2"/>
    <property type="match status" value="1"/>
</dbReference>
<keyword evidence="2" id="KW-0812">Transmembrane</keyword>
<dbReference type="AlphaFoldDB" id="A0A4S2MV37"/>
<gene>
    <name evidence="5" type="ORF">EX30DRAFT_341650</name>
</gene>
<dbReference type="OrthoDB" id="5425782at2759"/>
<dbReference type="EMBL" id="ML220125">
    <property type="protein sequence ID" value="TGZ80421.1"/>
    <property type="molecule type" value="Genomic_DNA"/>
</dbReference>
<evidence type="ECO:0000313" key="5">
    <source>
        <dbReference type="EMBL" id="TGZ80421.1"/>
    </source>
</evidence>
<feature type="region of interest" description="Disordered" evidence="1">
    <location>
        <begin position="211"/>
        <end position="260"/>
    </location>
</feature>
<keyword evidence="6" id="KW-1185">Reference proteome</keyword>
<keyword evidence="3" id="KW-0732">Signal</keyword>
<evidence type="ECO:0000313" key="6">
    <source>
        <dbReference type="Proteomes" id="UP000298138"/>
    </source>
</evidence>
<feature type="domain" description="Mid2" evidence="4">
    <location>
        <begin position="162"/>
        <end position="215"/>
    </location>
</feature>
<evidence type="ECO:0000256" key="1">
    <source>
        <dbReference type="SAM" id="MobiDB-lite"/>
    </source>
</evidence>
<evidence type="ECO:0000256" key="2">
    <source>
        <dbReference type="SAM" id="Phobius"/>
    </source>
</evidence>
<protein>
    <recommendedName>
        <fullName evidence="4">Mid2 domain-containing protein</fullName>
    </recommendedName>
</protein>
<keyword evidence="2" id="KW-0472">Membrane</keyword>
<dbReference type="InParanoid" id="A0A4S2MV37"/>
<proteinExistence type="predicted"/>
<feature type="compositionally biased region" description="Pro residues" evidence="1">
    <location>
        <begin position="51"/>
        <end position="63"/>
    </location>
</feature>
<evidence type="ECO:0000256" key="3">
    <source>
        <dbReference type="SAM" id="SignalP"/>
    </source>
</evidence>
<feature type="chain" id="PRO_5020525785" description="Mid2 domain-containing protein" evidence="3">
    <location>
        <begin position="22"/>
        <end position="260"/>
    </location>
</feature>
<dbReference type="STRING" id="341454.A0A4S2MV37"/>
<organism evidence="5 6">
    <name type="scientific">Ascodesmis nigricans</name>
    <dbReference type="NCBI Taxonomy" id="341454"/>
    <lineage>
        <taxon>Eukaryota</taxon>
        <taxon>Fungi</taxon>
        <taxon>Dikarya</taxon>
        <taxon>Ascomycota</taxon>
        <taxon>Pezizomycotina</taxon>
        <taxon>Pezizomycetes</taxon>
        <taxon>Pezizales</taxon>
        <taxon>Ascodesmidaceae</taxon>
        <taxon>Ascodesmis</taxon>
    </lineage>
</organism>
<feature type="compositionally biased region" description="Basic and acidic residues" evidence="1">
    <location>
        <begin position="218"/>
        <end position="235"/>
    </location>
</feature>